<evidence type="ECO:0000256" key="3">
    <source>
        <dbReference type="ARBA" id="ARBA00022691"/>
    </source>
</evidence>
<organism evidence="5 6">
    <name type="scientific">Pristionchus pacificus</name>
    <name type="common">Parasitic nematode worm</name>
    <dbReference type="NCBI Taxonomy" id="54126"/>
    <lineage>
        <taxon>Eukaryota</taxon>
        <taxon>Metazoa</taxon>
        <taxon>Ecdysozoa</taxon>
        <taxon>Nematoda</taxon>
        <taxon>Chromadorea</taxon>
        <taxon>Rhabditida</taxon>
        <taxon>Rhabditina</taxon>
        <taxon>Diplogasteromorpha</taxon>
        <taxon>Diplogasteroidea</taxon>
        <taxon>Neodiplogasteridae</taxon>
        <taxon>Pristionchus</taxon>
    </lineage>
</organism>
<evidence type="ECO:0000313" key="6">
    <source>
        <dbReference type="Proteomes" id="UP000005239"/>
    </source>
</evidence>
<evidence type="ECO:0000313" key="5">
    <source>
        <dbReference type="EnsemblMetazoa" id="PPA06072.1"/>
    </source>
</evidence>
<evidence type="ECO:0000256" key="1">
    <source>
        <dbReference type="ARBA" id="ARBA00022603"/>
    </source>
</evidence>
<comment type="similarity">
    <text evidence="4">Belongs to the class I-like SAM-binding methyltransferase superfamily. Cation-dependent O-methyltransferase family.</text>
</comment>
<dbReference type="InterPro" id="IPR050362">
    <property type="entry name" value="Cation-dep_OMT"/>
</dbReference>
<proteinExistence type="inferred from homology"/>
<accession>A0A2A6C3P1</accession>
<dbReference type="Pfam" id="PF01596">
    <property type="entry name" value="Methyltransf_3"/>
    <property type="match status" value="2"/>
</dbReference>
<name>A0A2A6C3P1_PRIPA</name>
<dbReference type="PANTHER" id="PTHR10509:SF93">
    <property type="entry name" value="CATECHOL O-METHYLTRANSFERASE DOMAIN-CONTAINING PROTEIN 1"/>
    <property type="match status" value="1"/>
</dbReference>
<evidence type="ECO:0000256" key="4">
    <source>
        <dbReference type="ARBA" id="ARBA00023453"/>
    </source>
</evidence>
<dbReference type="InterPro" id="IPR029063">
    <property type="entry name" value="SAM-dependent_MTases_sf"/>
</dbReference>
<dbReference type="PANTHER" id="PTHR10509">
    <property type="entry name" value="O-METHYLTRANSFERASE-RELATED"/>
    <property type="match status" value="1"/>
</dbReference>
<dbReference type="OrthoDB" id="10251242at2759"/>
<dbReference type="PROSITE" id="PS51682">
    <property type="entry name" value="SAM_OMT_I"/>
    <property type="match status" value="1"/>
</dbReference>
<dbReference type="Proteomes" id="UP000005239">
    <property type="component" value="Unassembled WGS sequence"/>
</dbReference>
<dbReference type="AlphaFoldDB" id="A0A2A6C3P1"/>
<sequence length="262" mass="28283">MATTVVSKSYNKKATPIIQYTTELSTASFTPLQKELLDATLSKAHLPGMLGAPEVLEMGKSMINLNQSKKVLDIGTFTGASALAWAIELPKDGKVISMDVDHTQLEKVGLPVINKAPELKTKIDFRLGSAVDTLKSLIANGESGSFGFAFIDADKENYPNYYELCLQLLCPGGVIMVDNVCDVVLILNLITLVKFTTVITHLPLIVPDQSLLSALWGGSVVEPVEESSKAIDKLNRIASADSRVHNTLLNVGDGVHLIVKKH</sequence>
<reference evidence="6" key="1">
    <citation type="journal article" date="2008" name="Nat. Genet.">
        <title>The Pristionchus pacificus genome provides a unique perspective on nematode lifestyle and parasitism.</title>
        <authorList>
            <person name="Dieterich C."/>
            <person name="Clifton S.W."/>
            <person name="Schuster L.N."/>
            <person name="Chinwalla A."/>
            <person name="Delehaunty K."/>
            <person name="Dinkelacker I."/>
            <person name="Fulton L."/>
            <person name="Fulton R."/>
            <person name="Godfrey J."/>
            <person name="Minx P."/>
            <person name="Mitreva M."/>
            <person name="Roeseler W."/>
            <person name="Tian H."/>
            <person name="Witte H."/>
            <person name="Yang S.P."/>
            <person name="Wilson R.K."/>
            <person name="Sommer R.J."/>
        </authorList>
    </citation>
    <scope>NUCLEOTIDE SEQUENCE [LARGE SCALE GENOMIC DNA]</scope>
    <source>
        <strain evidence="6">PS312</strain>
    </source>
</reference>
<gene>
    <name evidence="5" type="primary">WBGene00095626</name>
</gene>
<reference evidence="5" key="2">
    <citation type="submission" date="2022-06" db="UniProtKB">
        <authorList>
            <consortium name="EnsemblMetazoa"/>
        </authorList>
    </citation>
    <scope>IDENTIFICATION</scope>
    <source>
        <strain evidence="5">PS312</strain>
    </source>
</reference>
<dbReference type="GO" id="GO:0032259">
    <property type="term" value="P:methylation"/>
    <property type="evidence" value="ECO:0007669"/>
    <property type="project" value="UniProtKB-KW"/>
</dbReference>
<evidence type="ECO:0000256" key="2">
    <source>
        <dbReference type="ARBA" id="ARBA00022679"/>
    </source>
</evidence>
<keyword evidence="6" id="KW-1185">Reference proteome</keyword>
<dbReference type="EnsemblMetazoa" id="PPA06072.1">
    <property type="protein sequence ID" value="PPA06072.1"/>
    <property type="gene ID" value="WBGene00095626"/>
</dbReference>
<keyword evidence="3" id="KW-0949">S-adenosyl-L-methionine</keyword>
<dbReference type="GO" id="GO:0008757">
    <property type="term" value="F:S-adenosylmethionine-dependent methyltransferase activity"/>
    <property type="evidence" value="ECO:0000318"/>
    <property type="project" value="GO_Central"/>
</dbReference>
<keyword evidence="2" id="KW-0808">Transferase</keyword>
<dbReference type="InterPro" id="IPR002935">
    <property type="entry name" value="SAM_O-MeTrfase"/>
</dbReference>
<protein>
    <submittedName>
        <fullName evidence="5">Comt-4</fullName>
    </submittedName>
</protein>
<dbReference type="SUPFAM" id="SSF53335">
    <property type="entry name" value="S-adenosyl-L-methionine-dependent methyltransferases"/>
    <property type="match status" value="1"/>
</dbReference>
<dbReference type="Gene3D" id="3.40.50.150">
    <property type="entry name" value="Vaccinia Virus protein VP39"/>
    <property type="match status" value="1"/>
</dbReference>
<dbReference type="CDD" id="cd02440">
    <property type="entry name" value="AdoMet_MTases"/>
    <property type="match status" value="1"/>
</dbReference>
<dbReference type="GO" id="GO:0008171">
    <property type="term" value="F:O-methyltransferase activity"/>
    <property type="evidence" value="ECO:0007669"/>
    <property type="project" value="InterPro"/>
</dbReference>
<accession>A0A8R1Y9M8</accession>
<keyword evidence="1" id="KW-0489">Methyltransferase</keyword>